<organism evidence="3 5">
    <name type="scientific">Cucumis melo var. makuwa</name>
    <name type="common">Oriental melon</name>
    <dbReference type="NCBI Taxonomy" id="1194695"/>
    <lineage>
        <taxon>Eukaryota</taxon>
        <taxon>Viridiplantae</taxon>
        <taxon>Streptophyta</taxon>
        <taxon>Embryophyta</taxon>
        <taxon>Tracheophyta</taxon>
        <taxon>Spermatophyta</taxon>
        <taxon>Magnoliopsida</taxon>
        <taxon>eudicotyledons</taxon>
        <taxon>Gunneridae</taxon>
        <taxon>Pentapetalae</taxon>
        <taxon>rosids</taxon>
        <taxon>fabids</taxon>
        <taxon>Cucurbitales</taxon>
        <taxon>Cucurbitaceae</taxon>
        <taxon>Benincaseae</taxon>
        <taxon>Cucumis</taxon>
    </lineage>
</organism>
<feature type="domain" description="Reverse transcriptase Ty1/copia-type" evidence="1">
    <location>
        <begin position="2"/>
        <end position="45"/>
    </location>
</feature>
<dbReference type="STRING" id="1194695.A0A5D3E6Q8"/>
<name>A0A5D3E6Q8_CUCMM</name>
<proteinExistence type="predicted"/>
<dbReference type="OrthoDB" id="2012657at2759"/>
<comment type="caution">
    <text evidence="3">The sequence shown here is derived from an EMBL/GenBank/DDBJ whole genome shotgun (WGS) entry which is preliminary data.</text>
</comment>
<reference evidence="4 5" key="1">
    <citation type="submission" date="2019-08" db="EMBL/GenBank/DDBJ databases">
        <title>Draft genome sequences of two oriental melons (Cucumis melo L. var makuwa).</title>
        <authorList>
            <person name="Kwon S.-Y."/>
        </authorList>
    </citation>
    <scope>NUCLEOTIDE SEQUENCE [LARGE SCALE GENOMIC DNA]</scope>
    <source>
        <strain evidence="5">cv. Chang Bougi</strain>
        <strain evidence="4">cv. SW 3</strain>
        <tissue evidence="3">Leaf</tissue>
    </source>
</reference>
<dbReference type="EMBL" id="SSTE01011134">
    <property type="protein sequence ID" value="KAA0051706.1"/>
    <property type="molecule type" value="Genomic_DNA"/>
</dbReference>
<evidence type="ECO:0000313" key="2">
    <source>
        <dbReference type="EMBL" id="KAA0051706.1"/>
    </source>
</evidence>
<dbReference type="EMBL" id="SSTD01000103">
    <property type="protein sequence ID" value="TYK31612.1"/>
    <property type="molecule type" value="Genomic_DNA"/>
</dbReference>
<dbReference type="Proteomes" id="UP000321947">
    <property type="component" value="Unassembled WGS sequence"/>
</dbReference>
<gene>
    <name evidence="3" type="ORF">E5676_scaffold2376G00140</name>
    <name evidence="2" type="ORF">E6C27_scaffold60G00910</name>
</gene>
<dbReference type="Pfam" id="PF07727">
    <property type="entry name" value="RVT_2"/>
    <property type="match status" value="1"/>
</dbReference>
<accession>A0A5D3E6Q8</accession>
<evidence type="ECO:0000313" key="4">
    <source>
        <dbReference type="Proteomes" id="UP000321393"/>
    </source>
</evidence>
<evidence type="ECO:0000313" key="5">
    <source>
        <dbReference type="Proteomes" id="UP000321947"/>
    </source>
</evidence>
<dbReference type="Proteomes" id="UP000321393">
    <property type="component" value="Unassembled WGS sequence"/>
</dbReference>
<dbReference type="InterPro" id="IPR013103">
    <property type="entry name" value="RVT_2"/>
</dbReference>
<evidence type="ECO:0000259" key="1">
    <source>
        <dbReference type="Pfam" id="PF07727"/>
    </source>
</evidence>
<evidence type="ECO:0000313" key="3">
    <source>
        <dbReference type="EMBL" id="TYK31612.1"/>
    </source>
</evidence>
<sequence length="132" mass="14849">MTSVRSLLAIAATKQWPLLQMDVKNVFLSGTISEEVYMKPPPGFRHLSYFLGLEIILEISSSDLLTRSNITDSATFSMPLDPNMRLTPSCGVPLDDLTFYRQLVGTLIYLTVIHPDMRIQFTLIVNSLLFPV</sequence>
<dbReference type="AlphaFoldDB" id="A0A5D3E6Q8"/>
<protein>
    <submittedName>
        <fullName evidence="2 3">Mitochondrial protein</fullName>
    </submittedName>
</protein>